<protein>
    <recommendedName>
        <fullName evidence="3">Cupin domain</fullName>
    </recommendedName>
</protein>
<keyword evidence="2" id="KW-1185">Reference proteome</keyword>
<accession>A0A543IZ47</accession>
<reference evidence="1 2" key="1">
    <citation type="submission" date="2019-06" db="EMBL/GenBank/DDBJ databases">
        <title>Sequencing the genomes of 1000 actinobacteria strains.</title>
        <authorList>
            <person name="Klenk H.-P."/>
        </authorList>
    </citation>
    <scope>NUCLEOTIDE SEQUENCE [LARGE SCALE GENOMIC DNA]</scope>
    <source>
        <strain evidence="1 2">DSM 43186</strain>
    </source>
</reference>
<gene>
    <name evidence="1" type="ORF">FHX40_2571</name>
</gene>
<proteinExistence type="predicted"/>
<dbReference type="Proteomes" id="UP000319213">
    <property type="component" value="Unassembled WGS sequence"/>
</dbReference>
<dbReference type="EMBL" id="VFPQ01000001">
    <property type="protein sequence ID" value="TQM75849.1"/>
    <property type="molecule type" value="Genomic_DNA"/>
</dbReference>
<evidence type="ECO:0008006" key="3">
    <source>
        <dbReference type="Google" id="ProtNLM"/>
    </source>
</evidence>
<evidence type="ECO:0000313" key="1">
    <source>
        <dbReference type="EMBL" id="TQM75849.1"/>
    </source>
</evidence>
<name>A0A543IZ47_9ACTN</name>
<organism evidence="1 2">
    <name type="scientific">Thermopolyspora flexuosa</name>
    <dbReference type="NCBI Taxonomy" id="103836"/>
    <lineage>
        <taxon>Bacteria</taxon>
        <taxon>Bacillati</taxon>
        <taxon>Actinomycetota</taxon>
        <taxon>Actinomycetes</taxon>
        <taxon>Streptosporangiales</taxon>
        <taxon>Streptosporangiaceae</taxon>
        <taxon>Thermopolyspora</taxon>
    </lineage>
</organism>
<dbReference type="AlphaFoldDB" id="A0A543IZ47"/>
<comment type="caution">
    <text evidence="1">The sequence shown here is derived from an EMBL/GenBank/DDBJ whole genome shotgun (WGS) entry which is preliminary data.</text>
</comment>
<evidence type="ECO:0000313" key="2">
    <source>
        <dbReference type="Proteomes" id="UP000319213"/>
    </source>
</evidence>
<sequence length="127" mass="14269">MDDGSLPPHFLGAGLPASFRRRIVTIGPHGHRRYDESEWRDAIVVVGRGHVDVLCSDESVLRFGEGDVLCLAGLPVRVLCNPGADDTVLVAIRRRRRGVRRPPGLVVELITRFLARVPHRILRPRRR</sequence>